<dbReference type="SUPFAM" id="SSF53474">
    <property type="entry name" value="alpha/beta-Hydrolases"/>
    <property type="match status" value="1"/>
</dbReference>
<sequence length="286" mass="31779">MTTPIASGKFLAGNDFAVLVFSGLRSTHLELQPLLKVLHDAGFTVDAPQLDGYGFATDPAVGNWRHWLDQALERFDQLAARYPQVAVCGLSMGATLALAVAAERGERVSAVIPLSTTLHYDGWNTPWYRFLSPLGYFTPLRHRMVIRETPPFGLKNERLRAWIERQVAAEPITAVGASALSLPALHEAARLMRFTRRNLKRIVAPTLIVHALEDDIAHIRSAYEVQRKVASHQVQLVKLANSYHMVTLDFERDAVAQQVTHFLRFFQNPPVTASITAPIPLEGALS</sequence>
<feature type="active site" description="Nucleophile" evidence="1">
    <location>
        <position position="91"/>
    </location>
</feature>
<dbReference type="InterPro" id="IPR029058">
    <property type="entry name" value="AB_hydrolase_fold"/>
</dbReference>
<evidence type="ECO:0000313" key="4">
    <source>
        <dbReference type="Proteomes" id="UP000078596"/>
    </source>
</evidence>
<dbReference type="OrthoDB" id="8476759at2"/>
<dbReference type="PANTHER" id="PTHR43194:SF2">
    <property type="entry name" value="PEROXISOMAL MEMBRANE PROTEIN LPX1"/>
    <property type="match status" value="1"/>
</dbReference>
<dbReference type="InterPro" id="IPR022742">
    <property type="entry name" value="Hydrolase_4"/>
</dbReference>
<protein>
    <recommendedName>
        <fullName evidence="2">Serine aminopeptidase S33 domain-containing protein</fullName>
    </recommendedName>
</protein>
<dbReference type="InterPro" id="IPR012354">
    <property type="entry name" value="Esterase_lipase"/>
</dbReference>
<dbReference type="AlphaFoldDB" id="A0A191ZFN4"/>
<gene>
    <name evidence="3" type="ORF">A9404_04225</name>
</gene>
<dbReference type="PIRSF" id="PIRSF017388">
    <property type="entry name" value="Esterase_lipase"/>
    <property type="match status" value="1"/>
</dbReference>
<feature type="active site" description="Charge relay system" evidence="1">
    <location>
        <position position="214"/>
    </location>
</feature>
<dbReference type="PRINTS" id="PR00111">
    <property type="entry name" value="ABHYDROLASE"/>
</dbReference>
<dbReference type="KEGG" id="haz:A9404_04225"/>
<dbReference type="STRING" id="1860122.A9404_04225"/>
<organism evidence="3 4">
    <name type="scientific">Halothiobacillus diazotrophicus</name>
    <dbReference type="NCBI Taxonomy" id="1860122"/>
    <lineage>
        <taxon>Bacteria</taxon>
        <taxon>Pseudomonadati</taxon>
        <taxon>Pseudomonadota</taxon>
        <taxon>Gammaproteobacteria</taxon>
        <taxon>Chromatiales</taxon>
        <taxon>Halothiobacillaceae</taxon>
        <taxon>Halothiobacillus</taxon>
    </lineage>
</organism>
<keyword evidence="4" id="KW-1185">Reference proteome</keyword>
<dbReference type="GO" id="GO:0052689">
    <property type="term" value="F:carboxylic ester hydrolase activity"/>
    <property type="evidence" value="ECO:0007669"/>
    <property type="project" value="InterPro"/>
</dbReference>
<dbReference type="Proteomes" id="UP000078596">
    <property type="component" value="Chromosome"/>
</dbReference>
<accession>A0A191ZFN4</accession>
<dbReference type="Gene3D" id="3.40.50.1820">
    <property type="entry name" value="alpha/beta hydrolase"/>
    <property type="match status" value="1"/>
</dbReference>
<feature type="domain" description="Serine aminopeptidase S33" evidence="2">
    <location>
        <begin position="17"/>
        <end position="249"/>
    </location>
</feature>
<dbReference type="EMBL" id="CP016027">
    <property type="protein sequence ID" value="ANJ66691.1"/>
    <property type="molecule type" value="Genomic_DNA"/>
</dbReference>
<proteinExistence type="predicted"/>
<evidence type="ECO:0000313" key="3">
    <source>
        <dbReference type="EMBL" id="ANJ66691.1"/>
    </source>
</evidence>
<evidence type="ECO:0000259" key="2">
    <source>
        <dbReference type="Pfam" id="PF12146"/>
    </source>
</evidence>
<dbReference type="PANTHER" id="PTHR43194">
    <property type="entry name" value="HYDROLASE ALPHA/BETA FOLD FAMILY"/>
    <property type="match status" value="1"/>
</dbReference>
<evidence type="ECO:0000256" key="1">
    <source>
        <dbReference type="PIRSR" id="PIRSR017388-1"/>
    </source>
</evidence>
<dbReference type="InterPro" id="IPR050228">
    <property type="entry name" value="Carboxylesterase_BioH"/>
</dbReference>
<reference evidence="3 4" key="1">
    <citation type="submission" date="2016-06" db="EMBL/GenBank/DDBJ databases">
        <title>Insight into the functional genes involving in sulfur oxidation in Pearl River water.</title>
        <authorList>
            <person name="Luo J."/>
            <person name="Tan X."/>
            <person name="Lin W."/>
        </authorList>
    </citation>
    <scope>NUCLEOTIDE SEQUENCE [LARGE SCALE GENOMIC DNA]</scope>
    <source>
        <strain evidence="3 4">LS2</strain>
    </source>
</reference>
<feature type="active site" description="Charge relay system" evidence="1">
    <location>
        <position position="244"/>
    </location>
</feature>
<dbReference type="RefSeq" id="WP_066098986.1">
    <property type="nucleotide sequence ID" value="NZ_CP016027.1"/>
</dbReference>
<dbReference type="Pfam" id="PF12146">
    <property type="entry name" value="Hydrolase_4"/>
    <property type="match status" value="1"/>
</dbReference>
<name>A0A191ZFN4_9GAMM</name>
<dbReference type="InterPro" id="IPR000073">
    <property type="entry name" value="AB_hydrolase_1"/>
</dbReference>